<dbReference type="FunFam" id="3.50.7.10:FF:000007">
    <property type="entry name" value="1-phosphatidylinositol 3-phosphate 5-kinase isoform X1"/>
    <property type="match status" value="1"/>
</dbReference>
<evidence type="ECO:0000313" key="11">
    <source>
        <dbReference type="Proteomes" id="UP000054845"/>
    </source>
</evidence>
<feature type="region of interest" description="Disordered" evidence="8">
    <location>
        <begin position="395"/>
        <end position="457"/>
    </location>
</feature>
<dbReference type="EMBL" id="CCYA01000269">
    <property type="protein sequence ID" value="CEH18039.1"/>
    <property type="molecule type" value="Genomic_DNA"/>
</dbReference>
<feature type="compositionally biased region" description="Polar residues" evidence="8">
    <location>
        <begin position="1477"/>
        <end position="1489"/>
    </location>
</feature>
<proteinExistence type="predicted"/>
<dbReference type="InterPro" id="IPR027484">
    <property type="entry name" value="PInositol-4-P-5-kinase_N"/>
</dbReference>
<dbReference type="GO" id="GO:0005524">
    <property type="term" value="F:ATP binding"/>
    <property type="evidence" value="ECO:0007669"/>
    <property type="project" value="UniProtKB-UniRule"/>
</dbReference>
<keyword evidence="7" id="KW-0175">Coiled coil</keyword>
<dbReference type="Pfam" id="PF01504">
    <property type="entry name" value="PIP5K"/>
    <property type="match status" value="2"/>
</dbReference>
<dbReference type="PANTHER" id="PTHR45748:SF7">
    <property type="entry name" value="1-PHOSPHATIDYLINOSITOL 3-PHOSPHATE 5-KINASE-RELATED"/>
    <property type="match status" value="1"/>
</dbReference>
<evidence type="ECO:0000313" key="10">
    <source>
        <dbReference type="EMBL" id="CEH18039.1"/>
    </source>
</evidence>
<keyword evidence="3 6" id="KW-0547">Nucleotide-binding</keyword>
<feature type="compositionally biased region" description="Low complexity" evidence="8">
    <location>
        <begin position="1612"/>
        <end position="1632"/>
    </location>
</feature>
<protein>
    <recommendedName>
        <fullName evidence="1">1-phosphatidylinositol-3-phosphate 5-kinase</fullName>
        <ecNumber evidence="1">2.7.1.150</ecNumber>
    </recommendedName>
</protein>
<evidence type="ECO:0000256" key="5">
    <source>
        <dbReference type="ARBA" id="ARBA00022840"/>
    </source>
</evidence>
<dbReference type="GO" id="GO:0046854">
    <property type="term" value="P:phosphatidylinositol phosphate biosynthetic process"/>
    <property type="evidence" value="ECO:0007669"/>
    <property type="project" value="TreeGrafter"/>
</dbReference>
<dbReference type="GO" id="GO:0000329">
    <property type="term" value="C:fungal-type vacuole membrane"/>
    <property type="evidence" value="ECO:0007669"/>
    <property type="project" value="TreeGrafter"/>
</dbReference>
<feature type="compositionally biased region" description="Polar residues" evidence="8">
    <location>
        <begin position="131"/>
        <end position="154"/>
    </location>
</feature>
<feature type="region of interest" description="Disordered" evidence="8">
    <location>
        <begin position="902"/>
        <end position="981"/>
    </location>
</feature>
<dbReference type="Gene3D" id="3.50.7.10">
    <property type="entry name" value="GroEL"/>
    <property type="match status" value="1"/>
</dbReference>
<dbReference type="InterPro" id="IPR027409">
    <property type="entry name" value="GroEL-like_apical_dom_sf"/>
</dbReference>
<feature type="compositionally biased region" description="Polar residues" evidence="8">
    <location>
        <begin position="1555"/>
        <end position="1565"/>
    </location>
</feature>
<feature type="compositionally biased region" description="Basic and acidic residues" evidence="8">
    <location>
        <begin position="1671"/>
        <end position="1685"/>
    </location>
</feature>
<dbReference type="SUPFAM" id="SSF56104">
    <property type="entry name" value="SAICAR synthase-like"/>
    <property type="match status" value="1"/>
</dbReference>
<feature type="region of interest" description="Disordered" evidence="8">
    <location>
        <begin position="1358"/>
        <end position="1752"/>
    </location>
</feature>
<dbReference type="PANTHER" id="PTHR45748">
    <property type="entry name" value="1-PHOSPHATIDYLINOSITOL 3-PHOSPHATE 5-KINASE-RELATED"/>
    <property type="match status" value="1"/>
</dbReference>
<evidence type="ECO:0000256" key="7">
    <source>
        <dbReference type="SAM" id="Coils"/>
    </source>
</evidence>
<feature type="compositionally biased region" description="Polar residues" evidence="8">
    <location>
        <begin position="1602"/>
        <end position="1611"/>
    </location>
</feature>
<dbReference type="InterPro" id="IPR027410">
    <property type="entry name" value="TCP-1-like_intermed_sf"/>
</dbReference>
<feature type="compositionally biased region" description="Polar residues" evidence="8">
    <location>
        <begin position="1841"/>
        <end position="1862"/>
    </location>
</feature>
<feature type="compositionally biased region" description="Basic and acidic residues" evidence="8">
    <location>
        <begin position="1741"/>
        <end position="1752"/>
    </location>
</feature>
<evidence type="ECO:0000256" key="1">
    <source>
        <dbReference type="ARBA" id="ARBA00012009"/>
    </source>
</evidence>
<feature type="region of interest" description="Disordered" evidence="8">
    <location>
        <begin position="92"/>
        <end position="199"/>
    </location>
</feature>
<keyword evidence="5 6" id="KW-0067">ATP-binding</keyword>
<dbReference type="SUPFAM" id="SSF54849">
    <property type="entry name" value="GroEL-intermediate domain like"/>
    <property type="match status" value="1"/>
</dbReference>
<dbReference type="InterPro" id="IPR027483">
    <property type="entry name" value="PInositol-4-P-4/5-kinase_C_sf"/>
</dbReference>
<evidence type="ECO:0000256" key="6">
    <source>
        <dbReference type="PROSITE-ProRule" id="PRU00781"/>
    </source>
</evidence>
<dbReference type="CDD" id="cd17300">
    <property type="entry name" value="PIPKc_PIKfyve"/>
    <property type="match status" value="1"/>
</dbReference>
<dbReference type="EC" id="2.7.1.150" evidence="1"/>
<feature type="compositionally biased region" description="Acidic residues" evidence="8">
    <location>
        <begin position="1788"/>
        <end position="1799"/>
    </location>
</feature>
<feature type="region of interest" description="Disordered" evidence="8">
    <location>
        <begin position="2327"/>
        <end position="2346"/>
    </location>
</feature>
<feature type="compositionally biased region" description="Polar residues" evidence="8">
    <location>
        <begin position="1405"/>
        <end position="1420"/>
    </location>
</feature>
<organism evidence="10 11">
    <name type="scientific">Ceraceosorus bombacis</name>
    <dbReference type="NCBI Taxonomy" id="401625"/>
    <lineage>
        <taxon>Eukaryota</taxon>
        <taxon>Fungi</taxon>
        <taxon>Dikarya</taxon>
        <taxon>Basidiomycota</taxon>
        <taxon>Ustilaginomycotina</taxon>
        <taxon>Exobasidiomycetes</taxon>
        <taxon>Ceraceosorales</taxon>
        <taxon>Ceraceosoraceae</taxon>
        <taxon>Ceraceosorus</taxon>
    </lineage>
</organism>
<dbReference type="InterPro" id="IPR002498">
    <property type="entry name" value="PInositol-4-P-4/5-kinase_core"/>
</dbReference>
<reference evidence="10 11" key="1">
    <citation type="submission" date="2014-09" db="EMBL/GenBank/DDBJ databases">
        <authorList>
            <person name="Magalhaes I.L.F."/>
            <person name="Oliveira U."/>
            <person name="Santos F.R."/>
            <person name="Vidigal T.H.D.A."/>
            <person name="Brescovit A.D."/>
            <person name="Santos A.J."/>
        </authorList>
    </citation>
    <scope>NUCLEOTIDE SEQUENCE [LARGE SCALE GENOMIC DNA]</scope>
</reference>
<feature type="region of interest" description="Disordered" evidence="8">
    <location>
        <begin position="54"/>
        <end position="74"/>
    </location>
</feature>
<dbReference type="Pfam" id="PF00118">
    <property type="entry name" value="Cpn60_TCP1"/>
    <property type="match status" value="1"/>
</dbReference>
<dbReference type="Proteomes" id="UP000054845">
    <property type="component" value="Unassembled WGS sequence"/>
</dbReference>
<dbReference type="OrthoDB" id="158357at2759"/>
<feature type="compositionally biased region" description="Low complexity" evidence="8">
    <location>
        <begin position="1702"/>
        <end position="1713"/>
    </location>
</feature>
<feature type="compositionally biased region" description="Low complexity" evidence="8">
    <location>
        <begin position="119"/>
        <end position="130"/>
    </location>
</feature>
<feature type="coiled-coil region" evidence="7">
    <location>
        <begin position="1323"/>
        <end position="1357"/>
    </location>
</feature>
<dbReference type="FunFam" id="3.30.810.10:FF:000001">
    <property type="entry name" value="1-phosphatidylinositol 3-phosphate 5-kinase FAB1"/>
    <property type="match status" value="1"/>
</dbReference>
<feature type="region of interest" description="Disordered" evidence="8">
    <location>
        <begin position="233"/>
        <end position="296"/>
    </location>
</feature>
<dbReference type="PROSITE" id="PS51455">
    <property type="entry name" value="PIPK"/>
    <property type="match status" value="1"/>
</dbReference>
<name>A0A0P1BNL2_9BASI</name>
<dbReference type="STRING" id="401625.A0A0P1BNL2"/>
<evidence type="ECO:0000256" key="2">
    <source>
        <dbReference type="ARBA" id="ARBA00022679"/>
    </source>
</evidence>
<evidence type="ECO:0000256" key="4">
    <source>
        <dbReference type="ARBA" id="ARBA00022777"/>
    </source>
</evidence>
<feature type="compositionally biased region" description="Low complexity" evidence="8">
    <location>
        <begin position="1431"/>
        <end position="1452"/>
    </location>
</feature>
<sequence>MVEGNGGQEQQLTSFNFLSDDGSEDHESSFAPWGLLSRVRTALTGSAYQAATSSLTSNGAAPVAPSLQDPEASTMASASLGGCIDRLDGGPAASRPAAVGPHVRKASVGGDARSEIWPASASTSRSATGTKQHISGLSQASSSQTRVTKSTLRPGSSKLGLAPPFSLRPAPASALTSTTAAHAQPITPTSASRSGEVDEDSLGALNSAARPSPWGAVPGFPLPRDLLADDARSIRSTSSRPRSEIDSPSFAMPHLASTSATGARASKPARLVPSPSASALEKSDISAPLEASSKSPQAQFAANALFSRTRGLPSTLSIGGLAGFGPDDFGWDSRAASPDLIAVDPDAPVSRTGMSQISSAAPFRKALADDDQIAVAPDEETDPAESNGVVVDASSPRDAAASTPDGAPQVGKSGLPRSLPLIAFPTQSAEDDGDDARSDTGASIHSHTRTRLASELGGHADPRARLVSDAALRAIRRSRLRSRVTVEDVDRAKGHGEPGIPCPSAVGHSRHQSLLGGQQDALPSHGLGPHALAHLVKFLKQSLRQAKLGGGNQDWERVLLPLILSVCAKVRPRPRAGESADVRAYVKIKRIAGGEPQESAYVPGVVLSKHVATKRMASRLPLLKPRVMLLAFRMDHVSSGLFTLDRAEQEKEYTRILVARIVQLRPNLVVIRDSCSRQAIAMLEGAGVVVVWSVKQTALEAIARCCNADIITSVDRLGLDPRVGRCASLSVDTYSHALLPSARKSFMKFLAPNFMRDPSTTVDVVSGASQGGSVATIVLRGGSMSLLGRVKSVLDSCIFVAHNLRLEDCLARDEATTIQDVGNNDEDAKKMGHADRSEPADKRIRKLMRPYESHLGSASAFLHVPPPYPLVKLKQAHERLHELIHERQEKADRSLIADERAARISATEPRASAGTPRKASKSYAEVAASGSSDTLGTPRSRLASEGFQADVLPTREVDSPLDESAQTTENDQKTVNAQTPTDARAEIQSSFPWMTDALTSKVQVAGLAEVLPQPSYLTEETAYRLAVFQRNAAEMAWGALYAKQQQPLPLLPSARHLVFLASSMSSTTQRPCEGPALRAVELYSKGDDTLGSKLERMVAESGSTCPAKGCGRPRLAHFNVWVHNERRVLVVLERFVCPIPGQESKVLMWSYCKRCEQASPVAQVSSDTLCLSFSKYLELHCSAGPNSKRATCGHDFFDDHVQFFALQNLAVRFHTDPVEVRDVSLPPLHLLSRPDVEGRLKSEEASILACRTAAYFESVGARILALRYEAGLCRDQAAVTASALLLDQMGTQADRDAGELMLALTRACAETQPTDVLGLSIVRRRLQEVVVRWDREFERFERENLAAERDARRLTTSGLSRMFAEREPVTGGADGSTPLPPAAEADESNIGSGRDSEVEGLPPQQKGSPDTTPESTNTPAPLTAALPIGHTSAPPSSITSSSALSSDRLTPSDALSADDRISTSGDAPVRKAPGANPETTTITALSSPATWRRRRLQERTAEESSCTEAEPDGGAVRKFVRRLEAPRPRIESTLGSQSDASARRPILRRGKTDDTTAGTHQQCEVSPSKPRSPERVLSDNETSVRLTSTTTSRKDRMIAQSADRSQLLSTLSGPSKTASAPSPSYSPTVPSSRRFVARRGPPSSYRPPKVSEPESDTSTAVKRLAVSRIPVRSESETDDVRDGKVTRTILQRKGSSGKIRQAGAAAPASANSSTRRPLASPVLRRGTPANGPRSRVSTIARHFDKINREAERERERQQRVLAIRARRAQPVAATHARVEVFSNVLEAVQDDDSSDEDEVSATGATEQGTDANASGGEAEDEDDSDADRSRLRRASVRKDASNGTITQQITAPDLTLTSQSGPPTVCPPSPLEAIAPACAIPVSAPGSHGTNTPLALPSPSPDPPASAAMTLGRSWRQSLMADATDERGATGSLLKTLSSLWGRGRALPLLDYPIASSEHFFADSGVVLREDEPSSLIAFTLSSSTYQHRLRTLRASHAESPSRNAIEPFDGEGSLDYEKTRAADRGLELQLREPEGIHLRFEFNSGGCKFHIRTLFAEQFDALRKACDCELSFIQSLSRCVKWDSSGGKSGAAFLKTKDDRFVIKEISRAEMEAFLSGATGYCQYMADAIFGGRPTTLGKIFGCFRISIRNTQTGKSIKLDCLVIENLFYGRQLTKIFDLKGSLRNRHIRETGRADEVLLDENLVEMANKSPLFVREDSKSLLLQALRNDSLWLESQNVMDYSLVVGLDKERKEFVCGIIDYVRTYTWDKKAETWLKEASALGVSKATPTVITPALYRQRFLTFMSSSFLLVPDAWCPPPESLNETCQSTAQGATPVAAPSSANHH</sequence>
<dbReference type="InterPro" id="IPR044769">
    <property type="entry name" value="PIKfyve_PIPKc"/>
</dbReference>
<dbReference type="GO" id="GO:0010008">
    <property type="term" value="C:endosome membrane"/>
    <property type="evidence" value="ECO:0007669"/>
    <property type="project" value="TreeGrafter"/>
</dbReference>
<feature type="region of interest" description="Disordered" evidence="8">
    <location>
        <begin position="1788"/>
        <end position="1868"/>
    </location>
</feature>
<dbReference type="Gene3D" id="3.30.800.10">
    <property type="entry name" value="Phosphatidylinositol Phosphate Kinase II Beta"/>
    <property type="match status" value="1"/>
</dbReference>
<feature type="compositionally biased region" description="Polar residues" evidence="8">
    <location>
        <begin position="1802"/>
        <end position="1812"/>
    </location>
</feature>
<keyword evidence="2 6" id="KW-0808">Transferase</keyword>
<evidence type="ECO:0000259" key="9">
    <source>
        <dbReference type="PROSITE" id="PS51455"/>
    </source>
</evidence>
<evidence type="ECO:0000256" key="3">
    <source>
        <dbReference type="ARBA" id="ARBA00022741"/>
    </source>
</evidence>
<feature type="region of interest" description="Disordered" evidence="8">
    <location>
        <begin position="489"/>
        <end position="522"/>
    </location>
</feature>
<evidence type="ECO:0000256" key="8">
    <source>
        <dbReference type="SAM" id="MobiDB-lite"/>
    </source>
</evidence>
<dbReference type="Gene3D" id="3.30.810.10">
    <property type="entry name" value="2-Layer Sandwich"/>
    <property type="match status" value="1"/>
</dbReference>
<feature type="domain" description="PIPK" evidence="9">
    <location>
        <begin position="1989"/>
        <end position="2309"/>
    </location>
</feature>
<dbReference type="SUPFAM" id="SSF52029">
    <property type="entry name" value="GroEL apical domain-like"/>
    <property type="match status" value="1"/>
</dbReference>
<feature type="compositionally biased region" description="Polar residues" evidence="8">
    <location>
        <begin position="964"/>
        <end position="981"/>
    </location>
</feature>
<feature type="compositionally biased region" description="Basic and acidic residues" evidence="8">
    <location>
        <begin position="1521"/>
        <end position="1530"/>
    </location>
</feature>
<feature type="compositionally biased region" description="Low complexity" evidence="8">
    <location>
        <begin position="169"/>
        <end position="183"/>
    </location>
</feature>
<dbReference type="InterPro" id="IPR002423">
    <property type="entry name" value="Cpn60/GroEL/TCP-1"/>
</dbReference>
<dbReference type="SMART" id="SM00330">
    <property type="entry name" value="PIPKc"/>
    <property type="match status" value="1"/>
</dbReference>
<keyword evidence="4 6" id="KW-0418">Kinase</keyword>
<dbReference type="GO" id="GO:0000285">
    <property type="term" value="F:1-phosphatidylinositol-3-phosphate 5-kinase activity"/>
    <property type="evidence" value="ECO:0007669"/>
    <property type="project" value="UniProtKB-EC"/>
</dbReference>
<accession>A0A0P1BNL2</accession>
<keyword evidence="11" id="KW-1185">Reference proteome</keyword>